<dbReference type="SMART" id="SM00382">
    <property type="entry name" value="AAA"/>
    <property type="match status" value="1"/>
</dbReference>
<keyword evidence="3" id="KW-0804">Transcription</keyword>
<dbReference type="InterPro" id="IPR000792">
    <property type="entry name" value="Tscrpt_reg_LuxR_C"/>
</dbReference>
<evidence type="ECO:0000259" key="4">
    <source>
        <dbReference type="PROSITE" id="PS50043"/>
    </source>
</evidence>
<dbReference type="CDD" id="cd06170">
    <property type="entry name" value="LuxR_C_like"/>
    <property type="match status" value="1"/>
</dbReference>
<dbReference type="PROSITE" id="PS50043">
    <property type="entry name" value="HTH_LUXR_2"/>
    <property type="match status" value="1"/>
</dbReference>
<sequence length="883" mass="92468">MGAWARGAIGLVGWPVVSRDAEFSACLSASTAGSGYNGAVLVGEAGIGKTTLARSVATALDPGGSATRYVLGTRTGRDLPLAAFSRLLPTDTARHPAAMLAAAHHALADFGDLILVVDDAHYLDTLSALLIQQLSGTGTVRLILTIRAGDDVPDAVSATWKEGNLRRIPIGGLSRAQTADLVTSVLDGEVDGGVIDLLHDYAAGSPLMLRGVLAQAGGDGTLLQEGGVWRLKGPLQVSDNVRQVIGSRLATLDPSEIDLLETVSVAEVVDWDALICLFDIELIDRAERHGAIHVVDDGPMRVARPAHPLIGDVVRGRCGVARARAINGLLARCYAELCSADATQPGSSGVVHRIRLAQFMTNSDLAPDLELIDQAAASALTMSKLDLAETLARFAVDRGGGLASATVLAEALSWQGRGEEAEAVLARYEPAGHHPALVARWGGLRAANLFFACGRADAARSVLTIVRQTVTEPLLLTIATAMEVSFAYLSGDVEKSVALGTSALEDEMVGPAVVWTGMATAGALAMTGRFDAVGPVAACALEASERCESGPQRYLIGMAEMLAQLNFGDFDAAERTCARYGAMASGVPQAVAVTAAFAAKVDLERGRLTRSAETLHRSLDAMAESLPTALTMVVSSWSAQAHAAHGDLDASKHAVAQAEQAAGPQAEVFVPELLVGRAWVNAAMGETSKARWYAIRAADRARRSGTHAMEMYALHTAVRFGDSGQEARMRRLADLLGAPLPAAMWLHCRALADHDGGRLDEAARRFMDIGALALAADAAAHAAAAHARAGMRSSELASASRAQSLARQCGLRSPATLAGGAPLPLTDREREVATLVGLGSTNREIAERLGVSVRTIDGHLYRIYPKLGVHTRDQLARLLAGES</sequence>
<dbReference type="Proteomes" id="UP000467428">
    <property type="component" value="Chromosome"/>
</dbReference>
<proteinExistence type="predicted"/>
<accession>A0A7I7S538</accession>
<evidence type="ECO:0000313" key="6">
    <source>
        <dbReference type="Proteomes" id="UP000467428"/>
    </source>
</evidence>
<name>A0A7I7S538_9MYCO</name>
<dbReference type="GO" id="GO:0016887">
    <property type="term" value="F:ATP hydrolysis activity"/>
    <property type="evidence" value="ECO:0007669"/>
    <property type="project" value="InterPro"/>
</dbReference>
<dbReference type="SUPFAM" id="SSF46894">
    <property type="entry name" value="C-terminal effector domain of the bipartite response regulators"/>
    <property type="match status" value="1"/>
</dbReference>
<dbReference type="GO" id="GO:0006355">
    <property type="term" value="P:regulation of DNA-templated transcription"/>
    <property type="evidence" value="ECO:0007669"/>
    <property type="project" value="InterPro"/>
</dbReference>
<dbReference type="SUPFAM" id="SSF52540">
    <property type="entry name" value="P-loop containing nucleoside triphosphate hydrolases"/>
    <property type="match status" value="1"/>
</dbReference>
<protein>
    <submittedName>
        <fullName evidence="5">LuxR family transcriptional regulator</fullName>
    </submittedName>
</protein>
<dbReference type="PANTHER" id="PTHR44688">
    <property type="entry name" value="DNA-BINDING TRANSCRIPTIONAL ACTIVATOR DEVR_DOSR"/>
    <property type="match status" value="1"/>
</dbReference>
<evidence type="ECO:0000313" key="5">
    <source>
        <dbReference type="EMBL" id="BBY51590.1"/>
    </source>
</evidence>
<feature type="domain" description="HTH luxR-type" evidence="4">
    <location>
        <begin position="818"/>
        <end position="883"/>
    </location>
</feature>
<dbReference type="EMBL" id="AP022593">
    <property type="protein sequence ID" value="BBY51590.1"/>
    <property type="molecule type" value="Genomic_DNA"/>
</dbReference>
<organism evidence="5 6">
    <name type="scientific">Mycolicibacterium arabiense</name>
    <dbReference type="NCBI Taxonomy" id="1286181"/>
    <lineage>
        <taxon>Bacteria</taxon>
        <taxon>Bacillati</taxon>
        <taxon>Actinomycetota</taxon>
        <taxon>Actinomycetes</taxon>
        <taxon>Mycobacteriales</taxon>
        <taxon>Mycobacteriaceae</taxon>
        <taxon>Mycolicibacterium</taxon>
    </lineage>
</organism>
<dbReference type="InterPro" id="IPR027417">
    <property type="entry name" value="P-loop_NTPase"/>
</dbReference>
<evidence type="ECO:0000256" key="1">
    <source>
        <dbReference type="ARBA" id="ARBA00023015"/>
    </source>
</evidence>
<dbReference type="Pfam" id="PF00196">
    <property type="entry name" value="GerE"/>
    <property type="match status" value="1"/>
</dbReference>
<dbReference type="SMART" id="SM00421">
    <property type="entry name" value="HTH_LUXR"/>
    <property type="match status" value="1"/>
</dbReference>
<dbReference type="PROSITE" id="PS00622">
    <property type="entry name" value="HTH_LUXR_1"/>
    <property type="match status" value="1"/>
</dbReference>
<keyword evidence="1" id="KW-0805">Transcription regulation</keyword>
<keyword evidence="2" id="KW-0238">DNA-binding</keyword>
<dbReference type="InterPro" id="IPR049945">
    <property type="entry name" value="AAA_22"/>
</dbReference>
<dbReference type="PRINTS" id="PR00038">
    <property type="entry name" value="HTHLUXR"/>
</dbReference>
<dbReference type="AlphaFoldDB" id="A0A7I7S538"/>
<dbReference type="PANTHER" id="PTHR44688:SF16">
    <property type="entry name" value="DNA-BINDING TRANSCRIPTIONAL ACTIVATOR DEVR_DOSR"/>
    <property type="match status" value="1"/>
</dbReference>
<dbReference type="InterPro" id="IPR003593">
    <property type="entry name" value="AAA+_ATPase"/>
</dbReference>
<dbReference type="Gene3D" id="3.40.50.300">
    <property type="entry name" value="P-loop containing nucleotide triphosphate hydrolases"/>
    <property type="match status" value="1"/>
</dbReference>
<dbReference type="InterPro" id="IPR016032">
    <property type="entry name" value="Sig_transdc_resp-reg_C-effctor"/>
</dbReference>
<dbReference type="InterPro" id="IPR036388">
    <property type="entry name" value="WH-like_DNA-bd_sf"/>
</dbReference>
<evidence type="ECO:0000256" key="3">
    <source>
        <dbReference type="ARBA" id="ARBA00023163"/>
    </source>
</evidence>
<gene>
    <name evidence="5" type="ORF">MARA_50580</name>
</gene>
<dbReference type="Gene3D" id="1.10.10.10">
    <property type="entry name" value="Winged helix-like DNA-binding domain superfamily/Winged helix DNA-binding domain"/>
    <property type="match status" value="1"/>
</dbReference>
<dbReference type="Pfam" id="PF13401">
    <property type="entry name" value="AAA_22"/>
    <property type="match status" value="1"/>
</dbReference>
<reference evidence="5 6" key="1">
    <citation type="journal article" date="2019" name="Emerg. Microbes Infect.">
        <title>Comprehensive subspecies identification of 175 nontuberculous mycobacteria species based on 7547 genomic profiles.</title>
        <authorList>
            <person name="Matsumoto Y."/>
            <person name="Kinjo T."/>
            <person name="Motooka D."/>
            <person name="Nabeya D."/>
            <person name="Jung N."/>
            <person name="Uechi K."/>
            <person name="Horii T."/>
            <person name="Iida T."/>
            <person name="Fujita J."/>
            <person name="Nakamura S."/>
        </authorList>
    </citation>
    <scope>NUCLEOTIDE SEQUENCE [LARGE SCALE GENOMIC DNA]</scope>
    <source>
        <strain evidence="5 6">JCM 18538</strain>
    </source>
</reference>
<dbReference type="GO" id="GO:0003677">
    <property type="term" value="F:DNA binding"/>
    <property type="evidence" value="ECO:0007669"/>
    <property type="project" value="UniProtKB-KW"/>
</dbReference>
<keyword evidence="6" id="KW-1185">Reference proteome</keyword>
<evidence type="ECO:0000256" key="2">
    <source>
        <dbReference type="ARBA" id="ARBA00023125"/>
    </source>
</evidence>
<geneLocation type="plasmid" evidence="6">
    <name>pjcm18538 dna</name>
</geneLocation>
<dbReference type="KEGG" id="marz:MARA_50580"/>